<feature type="region of interest" description="Disordered" evidence="2">
    <location>
        <begin position="314"/>
        <end position="335"/>
    </location>
</feature>
<feature type="coiled-coil region" evidence="1">
    <location>
        <begin position="91"/>
        <end position="148"/>
    </location>
</feature>
<evidence type="ECO:0000256" key="2">
    <source>
        <dbReference type="SAM" id="MobiDB-lite"/>
    </source>
</evidence>
<feature type="region of interest" description="Disordered" evidence="2">
    <location>
        <begin position="475"/>
        <end position="506"/>
    </location>
</feature>
<organism evidence="3 4">
    <name type="scientific">Neoarthrinium moseri</name>
    <dbReference type="NCBI Taxonomy" id="1658444"/>
    <lineage>
        <taxon>Eukaryota</taxon>
        <taxon>Fungi</taxon>
        <taxon>Dikarya</taxon>
        <taxon>Ascomycota</taxon>
        <taxon>Pezizomycotina</taxon>
        <taxon>Sordariomycetes</taxon>
        <taxon>Xylariomycetidae</taxon>
        <taxon>Amphisphaeriales</taxon>
        <taxon>Apiosporaceae</taxon>
        <taxon>Neoarthrinium</taxon>
    </lineage>
</organism>
<sequence>MEEEQQVELLHQLDNALQARLRPREEAVMVRKLMAAQLAQSVGSDQLQHPLALIDYDAKVTESAELRGRQGDFVEAVKRGVDEYKRFASLLAQQQDLADQAQQQKQREDELKENDSQILDLHLEVARLQKRYDRLQVVRKTLDELQKQPAGAPDFLDPDIMYKDCAPLPEMPKEMVEGFATDHSGTDTEAEALLQNLKKTVLRSKLIAQREQRQYDREQAQNPFDPSTLPPPAKLHALNAVKNTLISWIETQLSKAGDDGADSEVEDTERPSASKVQYDHDAVMEDIQAKYQTHLALRKQILGLLAQAEQIKAPKVHEAKPRPKSQNAPVSKPEPSAYLLTPYIEQLQALSREQKSTIQEKSHINASLGKQREHTQQALDHLTQESQLLPRYPVAKEPSKSSTSFDQATRSSSRIDIMRQIQPWIYAADSAKIATLETVAEKVEEGMMSIEESRQNLEEVCKLFNINLQEFVGKEGENRGTEGDVEHDLVSPRKEHEKKKSEVEPPKTVWDILDGNLGSINE</sequence>
<evidence type="ECO:0000313" key="4">
    <source>
        <dbReference type="Proteomes" id="UP000829685"/>
    </source>
</evidence>
<keyword evidence="1" id="KW-0175">Coiled coil</keyword>
<dbReference type="Proteomes" id="UP000829685">
    <property type="component" value="Unassembled WGS sequence"/>
</dbReference>
<dbReference type="EMBL" id="JAFIMR010000011">
    <property type="protein sequence ID" value="KAI1872570.1"/>
    <property type="molecule type" value="Genomic_DNA"/>
</dbReference>
<feature type="region of interest" description="Disordered" evidence="2">
    <location>
        <begin position="256"/>
        <end position="275"/>
    </location>
</feature>
<accession>A0A9Q0ARB3</accession>
<evidence type="ECO:0000256" key="1">
    <source>
        <dbReference type="SAM" id="Coils"/>
    </source>
</evidence>
<keyword evidence="4" id="KW-1185">Reference proteome</keyword>
<gene>
    <name evidence="3" type="ORF">JX265_005450</name>
</gene>
<name>A0A9Q0ARB3_9PEZI</name>
<feature type="compositionally biased region" description="Basic and acidic residues" evidence="2">
    <location>
        <begin position="475"/>
        <end position="505"/>
    </location>
</feature>
<feature type="region of interest" description="Disordered" evidence="2">
    <location>
        <begin position="384"/>
        <end position="412"/>
    </location>
</feature>
<evidence type="ECO:0000313" key="3">
    <source>
        <dbReference type="EMBL" id="KAI1872570.1"/>
    </source>
</evidence>
<dbReference type="AlphaFoldDB" id="A0A9Q0ARB3"/>
<comment type="caution">
    <text evidence="3">The sequence shown here is derived from an EMBL/GenBank/DDBJ whole genome shotgun (WGS) entry which is preliminary data.</text>
</comment>
<feature type="compositionally biased region" description="Polar residues" evidence="2">
    <location>
        <begin position="400"/>
        <end position="412"/>
    </location>
</feature>
<proteinExistence type="predicted"/>
<protein>
    <submittedName>
        <fullName evidence="3">Uncharacterized protein</fullName>
    </submittedName>
</protein>
<reference evidence="3" key="1">
    <citation type="submission" date="2021-03" db="EMBL/GenBank/DDBJ databases">
        <title>Revisited historic fungal species revealed as producer of novel bioactive compounds through whole genome sequencing and comparative genomics.</title>
        <authorList>
            <person name="Vignolle G.A."/>
            <person name="Hochenegger N."/>
            <person name="Mach R.L."/>
            <person name="Mach-Aigner A.R."/>
            <person name="Javad Rahimi M."/>
            <person name="Salim K.A."/>
            <person name="Chan C.M."/>
            <person name="Lim L.B.L."/>
            <person name="Cai F."/>
            <person name="Druzhinina I.S."/>
            <person name="U'Ren J.M."/>
            <person name="Derntl C."/>
        </authorList>
    </citation>
    <scope>NUCLEOTIDE SEQUENCE</scope>
    <source>
        <strain evidence="3">TUCIM 5799</strain>
    </source>
</reference>